<dbReference type="InterPro" id="IPR036291">
    <property type="entry name" value="NAD(P)-bd_dom_sf"/>
</dbReference>
<dbReference type="AlphaFoldDB" id="A0A2K9NRV0"/>
<dbReference type="RefSeq" id="WP_102242779.1">
    <property type="nucleotide sequence ID" value="NZ_CP025704.1"/>
</dbReference>
<keyword evidence="2" id="KW-1185">Reference proteome</keyword>
<sequence>MMNQSIATDKPLAVIASSSCSDGYDLARQFAEHGYDIIVAAANPSVVEEAEDFKELKVDAVSYQLDLSSPEGIEQLYRRIVATGRAVEALVINTGLSDNLEQEKILARKVLHDMADRGFGRILFASSGDQKDADRLCESLKHDAEGTGVTLKALSPDEQVVYFLDEEFIEDKKEASALLH</sequence>
<dbReference type="KEGG" id="bsto:C0V70_05035"/>
<dbReference type="InterPro" id="IPR002347">
    <property type="entry name" value="SDR_fam"/>
</dbReference>
<proteinExistence type="predicted"/>
<dbReference type="Proteomes" id="UP000235584">
    <property type="component" value="Chromosome"/>
</dbReference>
<accession>A0A2K9NRV0</accession>
<name>A0A2K9NRV0_BACTC</name>
<dbReference type="Gene3D" id="3.40.50.720">
    <property type="entry name" value="NAD(P)-binding Rossmann-like Domain"/>
    <property type="match status" value="1"/>
</dbReference>
<evidence type="ECO:0000313" key="2">
    <source>
        <dbReference type="Proteomes" id="UP000235584"/>
    </source>
</evidence>
<dbReference type="SUPFAM" id="SSF51735">
    <property type="entry name" value="NAD(P)-binding Rossmann-fold domains"/>
    <property type="match status" value="1"/>
</dbReference>
<gene>
    <name evidence="1" type="ORF">C0V70_05035</name>
</gene>
<protein>
    <submittedName>
        <fullName evidence="1">Uncharacterized protein</fullName>
    </submittedName>
</protein>
<dbReference type="Pfam" id="PF00106">
    <property type="entry name" value="adh_short"/>
    <property type="match status" value="1"/>
</dbReference>
<dbReference type="EMBL" id="CP025704">
    <property type="protein sequence ID" value="AUN97484.1"/>
    <property type="molecule type" value="Genomic_DNA"/>
</dbReference>
<reference evidence="1 2" key="1">
    <citation type="submission" date="2018-01" db="EMBL/GenBank/DDBJ databases">
        <title>Complete genome sequence of Bacteriovorax stolpii DSM12778.</title>
        <authorList>
            <person name="Tang B."/>
            <person name="Chang J."/>
        </authorList>
    </citation>
    <scope>NUCLEOTIDE SEQUENCE [LARGE SCALE GENOMIC DNA]</scope>
    <source>
        <strain evidence="1 2">DSM 12778</strain>
    </source>
</reference>
<organism evidence="1 2">
    <name type="scientific">Bacteriovorax stolpii</name>
    <name type="common">Bdellovibrio stolpii</name>
    <dbReference type="NCBI Taxonomy" id="960"/>
    <lineage>
        <taxon>Bacteria</taxon>
        <taxon>Pseudomonadati</taxon>
        <taxon>Bdellovibrionota</taxon>
        <taxon>Bacteriovoracia</taxon>
        <taxon>Bacteriovoracales</taxon>
        <taxon>Bacteriovoracaceae</taxon>
        <taxon>Bacteriovorax</taxon>
    </lineage>
</organism>
<evidence type="ECO:0000313" key="1">
    <source>
        <dbReference type="EMBL" id="AUN97484.1"/>
    </source>
</evidence>